<evidence type="ECO:0000313" key="8">
    <source>
        <dbReference type="Proteomes" id="UP000295525"/>
    </source>
</evidence>
<comment type="similarity">
    <text evidence="5">Belongs to the MsrP family.</text>
</comment>
<accession>A0A4R3M623</accession>
<dbReference type="GO" id="GO:0016672">
    <property type="term" value="F:oxidoreductase activity, acting on a sulfur group of donors, quinone or similar compound as acceptor"/>
    <property type="evidence" value="ECO:0007669"/>
    <property type="project" value="UniProtKB-UniRule"/>
</dbReference>
<evidence type="ECO:0000256" key="4">
    <source>
        <dbReference type="ARBA" id="ARBA00023002"/>
    </source>
</evidence>
<feature type="domain" description="Oxidoreductase molybdopterin-binding" evidence="6">
    <location>
        <begin position="100"/>
        <end position="255"/>
    </location>
</feature>
<dbReference type="Pfam" id="PF00174">
    <property type="entry name" value="Oxidored_molyb"/>
    <property type="match status" value="1"/>
</dbReference>
<evidence type="ECO:0000256" key="3">
    <source>
        <dbReference type="ARBA" id="ARBA00022729"/>
    </source>
</evidence>
<evidence type="ECO:0000313" key="7">
    <source>
        <dbReference type="EMBL" id="TCT08492.1"/>
    </source>
</evidence>
<feature type="binding site" evidence="5">
    <location>
        <begin position="237"/>
        <end position="239"/>
    </location>
    <ligand>
        <name>Mo-molybdopterin</name>
        <dbReference type="ChEBI" id="CHEBI:71302"/>
    </ligand>
</feature>
<feature type="binding site" evidence="5">
    <location>
        <begin position="83"/>
        <end position="84"/>
    </location>
    <ligand>
        <name>Mo-molybdopterin</name>
        <dbReference type="ChEBI" id="CHEBI:71302"/>
    </ligand>
</feature>
<keyword evidence="4 5" id="KW-0560">Oxidoreductase</keyword>
<keyword evidence="8" id="KW-1185">Reference proteome</keyword>
<comment type="PTM">
    <text evidence="5">Predicted to be exported by the Tat system. The position of the signal peptide cleavage has not been experimentally proven.</text>
</comment>
<dbReference type="EC" id="1.8.5.-" evidence="5"/>
<dbReference type="Gene3D" id="3.90.420.10">
    <property type="entry name" value="Oxidoreductase, molybdopterin-binding domain"/>
    <property type="match status" value="1"/>
</dbReference>
<feature type="binding site" evidence="5">
    <location>
        <position position="80"/>
    </location>
    <ligand>
        <name>Mo-molybdopterin</name>
        <dbReference type="ChEBI" id="CHEBI:71302"/>
    </ligand>
</feature>
<comment type="catalytic activity">
    <reaction evidence="5">
        <text>L-methionyl-[protein] + a quinone + H2O = L-methionyl-(S)-S-oxide-[protein] + a quinol</text>
        <dbReference type="Rhea" id="RHEA:51292"/>
        <dbReference type="Rhea" id="RHEA-COMP:12313"/>
        <dbReference type="Rhea" id="RHEA-COMP:12315"/>
        <dbReference type="ChEBI" id="CHEBI:15377"/>
        <dbReference type="ChEBI" id="CHEBI:16044"/>
        <dbReference type="ChEBI" id="CHEBI:24646"/>
        <dbReference type="ChEBI" id="CHEBI:44120"/>
        <dbReference type="ChEBI" id="CHEBI:132124"/>
    </reaction>
</comment>
<dbReference type="RefSeq" id="WP_132581534.1">
    <property type="nucleotide sequence ID" value="NZ_SMAJ01000005.1"/>
</dbReference>
<dbReference type="AlphaFoldDB" id="A0A4R3M623"/>
<gene>
    <name evidence="5" type="primary">msrP</name>
    <name evidence="7" type="ORF">EDC26_10543</name>
</gene>
<name>A0A4R3M623_9BURK</name>
<keyword evidence="1 5" id="KW-0500">Molybdenum</keyword>
<proteinExistence type="inferred from homology"/>
<feature type="binding site" evidence="5">
    <location>
        <position position="173"/>
    </location>
    <ligand>
        <name>Mo-molybdopterin</name>
        <dbReference type="ChEBI" id="CHEBI:71302"/>
    </ligand>
</feature>
<dbReference type="GO" id="GO:0030091">
    <property type="term" value="P:protein repair"/>
    <property type="evidence" value="ECO:0007669"/>
    <property type="project" value="UniProtKB-UniRule"/>
</dbReference>
<protein>
    <recommendedName>
        <fullName evidence="5">Protein-methionine-sulfoxide reductase catalytic subunit MsrP</fullName>
        <ecNumber evidence="5">1.8.5.-</ecNumber>
    </recommendedName>
</protein>
<evidence type="ECO:0000256" key="5">
    <source>
        <dbReference type="HAMAP-Rule" id="MF_01206"/>
    </source>
</evidence>
<comment type="function">
    <text evidence="5">Part of the MsrPQ system that repairs oxidized periplasmic proteins containing methionine sulfoxide residues (Met-O), using respiratory chain electrons. Thus protects these proteins from oxidative-stress damage caused by reactive species of oxygen and chlorine generated by the host defense mechanisms. MsrPQ is essential for the maintenance of envelope integrity under bleach stress, rescuing a wide series of structurally unrelated periplasmic proteins from methionine oxidation. The catalytic subunit MsrP is non-stereospecific, being able to reduce both (R-) and (S-) diastereoisomers of methionine sulfoxide.</text>
</comment>
<dbReference type="PROSITE" id="PS51318">
    <property type="entry name" value="TAT"/>
    <property type="match status" value="1"/>
</dbReference>
<dbReference type="OrthoDB" id="9795587at2"/>
<evidence type="ECO:0000256" key="2">
    <source>
        <dbReference type="ARBA" id="ARBA00022723"/>
    </source>
</evidence>
<keyword evidence="3 5" id="KW-0732">Signal</keyword>
<dbReference type="PANTHER" id="PTHR43032:SF3">
    <property type="entry name" value="PROTEIN-METHIONINE-SULFOXIDE REDUCTASE CATALYTIC SUBUNIT MSRP"/>
    <property type="match status" value="1"/>
</dbReference>
<comment type="cofactor">
    <cofactor evidence="5">
        <name>Mo-molybdopterin</name>
        <dbReference type="ChEBI" id="CHEBI:71302"/>
    </cofactor>
    <text evidence="5">Binds 1 Mo-molybdopterin (Mo-MPT) cofactor per subunit.</text>
</comment>
<dbReference type="PANTHER" id="PTHR43032">
    <property type="entry name" value="PROTEIN-METHIONINE-SULFOXIDE REDUCTASE"/>
    <property type="match status" value="1"/>
</dbReference>
<comment type="caution">
    <text evidence="7">The sequence shown here is derived from an EMBL/GenBank/DDBJ whole genome shotgun (WGS) entry which is preliminary data.</text>
</comment>
<comment type="subunit">
    <text evidence="5">Heterodimer of a catalytic subunit (MsrP) and a heme-binding subunit (MsrQ).</text>
</comment>
<feature type="binding site" evidence="5">
    <location>
        <position position="138"/>
    </location>
    <ligand>
        <name>Mo-molybdopterin</name>
        <dbReference type="ChEBI" id="CHEBI:71302"/>
    </ligand>
    <ligandPart>
        <name>Mo</name>
        <dbReference type="ChEBI" id="CHEBI:28685"/>
    </ligandPart>
</feature>
<keyword evidence="2 5" id="KW-0479">Metal-binding</keyword>
<feature type="binding site" evidence="5">
    <location>
        <position position="221"/>
    </location>
    <ligand>
        <name>Mo-molybdopterin</name>
        <dbReference type="ChEBI" id="CHEBI:71302"/>
    </ligand>
</feature>
<reference evidence="7 8" key="1">
    <citation type="submission" date="2019-03" db="EMBL/GenBank/DDBJ databases">
        <title>Genomic Encyclopedia of Type Strains, Phase IV (KMG-IV): sequencing the most valuable type-strain genomes for metagenomic binning, comparative biology and taxonomic classification.</title>
        <authorList>
            <person name="Goeker M."/>
        </authorList>
    </citation>
    <scope>NUCLEOTIDE SEQUENCE [LARGE SCALE GENOMIC DNA]</scope>
    <source>
        <strain evidence="7 8">DSM 24591</strain>
    </source>
</reference>
<dbReference type="InterPro" id="IPR000572">
    <property type="entry name" value="OxRdtase_Mopterin-bd_dom"/>
</dbReference>
<dbReference type="InterPro" id="IPR022867">
    <property type="entry name" value="MsrP"/>
</dbReference>
<dbReference type="InterPro" id="IPR006311">
    <property type="entry name" value="TAT_signal"/>
</dbReference>
<dbReference type="EMBL" id="SMAJ01000005">
    <property type="protein sequence ID" value="TCT08492.1"/>
    <property type="molecule type" value="Genomic_DNA"/>
</dbReference>
<dbReference type="HAMAP" id="MF_01206">
    <property type="entry name" value="MsrP"/>
    <property type="match status" value="1"/>
</dbReference>
<dbReference type="NCBIfam" id="NF003767">
    <property type="entry name" value="PRK05363.1"/>
    <property type="match status" value="1"/>
</dbReference>
<comment type="catalytic activity">
    <reaction evidence="5">
        <text>L-methionyl-[protein] + a quinone + H2O = L-methionyl-(R)-S-oxide-[protein] + a quinol</text>
        <dbReference type="Rhea" id="RHEA:51296"/>
        <dbReference type="Rhea" id="RHEA-COMP:12313"/>
        <dbReference type="Rhea" id="RHEA-COMP:12314"/>
        <dbReference type="ChEBI" id="CHEBI:15377"/>
        <dbReference type="ChEBI" id="CHEBI:16044"/>
        <dbReference type="ChEBI" id="CHEBI:24646"/>
        <dbReference type="ChEBI" id="CHEBI:45764"/>
        <dbReference type="ChEBI" id="CHEBI:132124"/>
    </reaction>
</comment>
<dbReference type="InterPro" id="IPR036374">
    <property type="entry name" value="OxRdtase_Mopterin-bd_sf"/>
</dbReference>
<dbReference type="Proteomes" id="UP000295525">
    <property type="component" value="Unassembled WGS sequence"/>
</dbReference>
<sequence>MSHFKAPAIASSEITPESVWLARRRWMQQLGLGAVALGAGGLSLPAMAAPAASGLFAGKPNPDYQVMEHPTAEKDISTYNNFYEFGTDKSDPATYAGAMKTSPWTVAVEGEVAKPRTFDIDDLRRLAPMEERVYRLRCVEAWSMVIPWEGYSLSTLLKQVEPTSRAKYIEFVTAVQPDNMPGLGDRIIDWPYVEGLRIDEAMNPLTMLVFGVYGKVLPNQNGAPMRVAIPWKYGFKSGKSIVKIRLTEKQPMTSWAKIAPTEYAFYANVNPNVPHPRWSQATERRIGSGFFAPRVDTLMYNGYGEQVAAMYQGMDLKKYF</sequence>
<organism evidence="7 8">
    <name type="scientific">Paralcaligenes ureilyticus</name>
    <dbReference type="NCBI Taxonomy" id="627131"/>
    <lineage>
        <taxon>Bacteria</taxon>
        <taxon>Pseudomonadati</taxon>
        <taxon>Pseudomonadota</taxon>
        <taxon>Betaproteobacteria</taxon>
        <taxon>Burkholderiales</taxon>
        <taxon>Alcaligenaceae</taxon>
        <taxon>Paralcaligenes</taxon>
    </lineage>
</organism>
<feature type="binding site" evidence="5">
    <location>
        <position position="226"/>
    </location>
    <ligand>
        <name>Mo-molybdopterin</name>
        <dbReference type="ChEBI" id="CHEBI:71302"/>
    </ligand>
</feature>
<dbReference type="GO" id="GO:0043546">
    <property type="term" value="F:molybdopterin cofactor binding"/>
    <property type="evidence" value="ECO:0007669"/>
    <property type="project" value="UniProtKB-UniRule"/>
</dbReference>
<evidence type="ECO:0000256" key="1">
    <source>
        <dbReference type="ARBA" id="ARBA00022505"/>
    </source>
</evidence>
<evidence type="ECO:0000259" key="6">
    <source>
        <dbReference type="Pfam" id="PF00174"/>
    </source>
</evidence>
<dbReference type="SUPFAM" id="SSF56524">
    <property type="entry name" value="Oxidoreductase molybdopterin-binding domain"/>
    <property type="match status" value="1"/>
</dbReference>
<dbReference type="GO" id="GO:0046872">
    <property type="term" value="F:metal ion binding"/>
    <property type="evidence" value="ECO:0007669"/>
    <property type="project" value="UniProtKB-KW"/>
</dbReference>